<evidence type="ECO:0000313" key="7">
    <source>
        <dbReference type="EMBL" id="ERE78571.1"/>
    </source>
</evidence>
<evidence type="ECO:0000256" key="1">
    <source>
        <dbReference type="ARBA" id="ARBA00004141"/>
    </source>
</evidence>
<organism evidence="7 8">
    <name type="scientific">Cricetulus griseus</name>
    <name type="common">Chinese hamster</name>
    <name type="synonym">Cricetulus barabensis griseus</name>
    <dbReference type="NCBI Taxonomy" id="10029"/>
    <lineage>
        <taxon>Eukaryota</taxon>
        <taxon>Metazoa</taxon>
        <taxon>Chordata</taxon>
        <taxon>Craniata</taxon>
        <taxon>Vertebrata</taxon>
        <taxon>Euteleostomi</taxon>
        <taxon>Mammalia</taxon>
        <taxon>Eutheria</taxon>
        <taxon>Euarchontoglires</taxon>
        <taxon>Glires</taxon>
        <taxon>Rodentia</taxon>
        <taxon>Myomorpha</taxon>
        <taxon>Muroidea</taxon>
        <taxon>Cricetidae</taxon>
        <taxon>Cricetinae</taxon>
        <taxon>Cricetulus</taxon>
    </lineage>
</organism>
<dbReference type="AlphaFoldDB" id="A0A061IDT1"/>
<dbReference type="InterPro" id="IPR030417">
    <property type="entry name" value="MS4A"/>
</dbReference>
<dbReference type="Proteomes" id="UP000030759">
    <property type="component" value="Unassembled WGS sequence"/>
</dbReference>
<evidence type="ECO:0000256" key="4">
    <source>
        <dbReference type="ARBA" id="ARBA00022989"/>
    </source>
</evidence>
<dbReference type="Pfam" id="PF04103">
    <property type="entry name" value="CD20"/>
    <property type="match status" value="2"/>
</dbReference>
<feature type="transmembrane region" description="Helical" evidence="6">
    <location>
        <begin position="303"/>
        <end position="325"/>
    </location>
</feature>
<dbReference type="GO" id="GO:0005886">
    <property type="term" value="C:plasma membrane"/>
    <property type="evidence" value="ECO:0007669"/>
    <property type="project" value="TreeGrafter"/>
</dbReference>
<feature type="transmembrane region" description="Helical" evidence="6">
    <location>
        <begin position="109"/>
        <end position="130"/>
    </location>
</feature>
<evidence type="ECO:0000313" key="8">
    <source>
        <dbReference type="Proteomes" id="UP000030759"/>
    </source>
</evidence>
<keyword evidence="4 6" id="KW-1133">Transmembrane helix</keyword>
<dbReference type="PANTHER" id="PTHR23320">
    <property type="entry name" value="MEMBRANE-SPANNING 4-DOMAINS SUBFAMILY A MS4A -RELATED"/>
    <property type="match status" value="1"/>
</dbReference>
<evidence type="ECO:0000256" key="5">
    <source>
        <dbReference type="ARBA" id="ARBA00023136"/>
    </source>
</evidence>
<sequence>ISAAMITIQGIEQTALEAGYDAQQLGQQPLYVNSQSWKRMVQKFLKGEPKILGVVQIVIALMNLAIGIMMISTTVPYNDALPISVYIGYPIWGSLMVRSSLGLNITSSVFAFSGIIISSLSPSIHSFHYYYCTYRSSSESCNMTVLILMEDLVWNLPLRQEPGIESFQGVHSKLLSYFSTASAAMTPMKGIEQTTTEVAPGGAQTSERFILRPQMWKENAEKFLKGEPKVLGVVQVMIALIYFSLGMIVNNTKDIHILHSPLSMHIWAPVWGSIVFLLSGALSISAAVITTESLVAGSLSLNIISSVVAAATSIISAISVTVSVAERLDYDFTKQGIDALMLILNMLEFCIAVSISAFGCKASCCNSNDVVVILPPNPAVPATVPPVILQPLVPPVYQERNVPENLYKNPTGERFLF</sequence>
<evidence type="ECO:0000256" key="6">
    <source>
        <dbReference type="SAM" id="Phobius"/>
    </source>
</evidence>
<keyword evidence="5 6" id="KW-0472">Membrane</keyword>
<feature type="transmembrane region" description="Helical" evidence="6">
    <location>
        <begin position="51"/>
        <end position="74"/>
    </location>
</feature>
<protein>
    <submittedName>
        <fullName evidence="7">Membrane-spanning 4-domain subfamily A member 4D-like protein</fullName>
    </submittedName>
</protein>
<comment type="subcellular location">
    <subcellularLocation>
        <location evidence="1">Membrane</location>
        <topology evidence="1">Multi-pass membrane protein</topology>
    </subcellularLocation>
</comment>
<proteinExistence type="inferred from homology"/>
<gene>
    <name evidence="7" type="ORF">H671_3g10251</name>
</gene>
<dbReference type="GO" id="GO:0005794">
    <property type="term" value="C:Golgi apparatus"/>
    <property type="evidence" value="ECO:0007669"/>
    <property type="project" value="TreeGrafter"/>
</dbReference>
<keyword evidence="3 6" id="KW-0812">Transmembrane</keyword>
<comment type="similarity">
    <text evidence="2">Belongs to the MS4A family.</text>
</comment>
<feature type="transmembrane region" description="Helical" evidence="6">
    <location>
        <begin position="270"/>
        <end position="291"/>
    </location>
</feature>
<evidence type="ECO:0000256" key="3">
    <source>
        <dbReference type="ARBA" id="ARBA00022692"/>
    </source>
</evidence>
<evidence type="ECO:0000256" key="2">
    <source>
        <dbReference type="ARBA" id="ARBA00009565"/>
    </source>
</evidence>
<feature type="transmembrane region" description="Helical" evidence="6">
    <location>
        <begin position="337"/>
        <end position="358"/>
    </location>
</feature>
<accession>A0A061IDT1</accession>
<dbReference type="PANTHER" id="PTHR23320:SF96">
    <property type="entry name" value="CHANDRA PROTEIN-RELATED"/>
    <property type="match status" value="1"/>
</dbReference>
<feature type="transmembrane region" description="Helical" evidence="6">
    <location>
        <begin position="230"/>
        <end position="249"/>
    </location>
</feature>
<dbReference type="InterPro" id="IPR007237">
    <property type="entry name" value="CD20-like"/>
</dbReference>
<name>A0A061IDT1_CRIGR</name>
<dbReference type="EMBL" id="KE673038">
    <property type="protein sequence ID" value="ERE78571.1"/>
    <property type="molecule type" value="Genomic_DNA"/>
</dbReference>
<feature type="non-terminal residue" evidence="7">
    <location>
        <position position="1"/>
    </location>
</feature>
<reference evidence="8" key="1">
    <citation type="journal article" date="2013" name="Nat. Biotechnol.">
        <title>Chinese hamster genome sequenced from sorted chromosomes.</title>
        <authorList>
            <person name="Brinkrolf K."/>
            <person name="Rupp O."/>
            <person name="Laux H."/>
            <person name="Kollin F."/>
            <person name="Ernst W."/>
            <person name="Linke B."/>
            <person name="Kofler R."/>
            <person name="Romand S."/>
            <person name="Hesse F."/>
            <person name="Budach W.E."/>
            <person name="Galosy S."/>
            <person name="Muller D."/>
            <person name="Noll T."/>
            <person name="Wienberg J."/>
            <person name="Jostock T."/>
            <person name="Leonard M."/>
            <person name="Grillari J."/>
            <person name="Tauch A."/>
            <person name="Goesmann A."/>
            <person name="Helk B."/>
            <person name="Mott J.E."/>
            <person name="Puhler A."/>
            <person name="Borth N."/>
        </authorList>
    </citation>
    <scope>NUCLEOTIDE SEQUENCE [LARGE SCALE GENOMIC DNA]</scope>
    <source>
        <strain evidence="8">17A/GY</strain>
    </source>
</reference>